<gene>
    <name evidence="1" type="ORF">P7079_04730</name>
</gene>
<accession>A0ABY8FW19</accession>
<evidence type="ECO:0000313" key="2">
    <source>
        <dbReference type="Proteomes" id="UP001215216"/>
    </source>
</evidence>
<dbReference type="EMBL" id="CP121208">
    <property type="protein sequence ID" value="WFM82716.1"/>
    <property type="molecule type" value="Genomic_DNA"/>
</dbReference>
<organism evidence="1 2">
    <name type="scientific">Arcanobacterium canis</name>
    <dbReference type="NCBI Taxonomy" id="999183"/>
    <lineage>
        <taxon>Bacteria</taxon>
        <taxon>Bacillati</taxon>
        <taxon>Actinomycetota</taxon>
        <taxon>Actinomycetes</taxon>
        <taxon>Actinomycetales</taxon>
        <taxon>Actinomycetaceae</taxon>
        <taxon>Arcanobacterium</taxon>
    </lineage>
</organism>
<reference evidence="1 2" key="1">
    <citation type="submission" date="2023-03" db="EMBL/GenBank/DDBJ databases">
        <title>Complete genome of Arcanobacterium canis strain DSM 25104 isolated in 2010 from a canine otitis externa in Germany.</title>
        <authorList>
            <person name="Borowiak M."/>
            <person name="Kreitlow A."/>
            <person name="Malorny B."/>
            <person name="Laemmler C."/>
            <person name="Prenger-Berninghoff E."/>
            <person name="Ploetz M."/>
            <person name="Abdulmawjood A."/>
        </authorList>
    </citation>
    <scope>NUCLEOTIDE SEQUENCE [LARGE SCALE GENOMIC DNA]</scope>
    <source>
        <strain evidence="1 2">DSM 25104</strain>
    </source>
</reference>
<protein>
    <submittedName>
        <fullName evidence="1">Universal stress protein</fullName>
    </submittedName>
</protein>
<proteinExistence type="predicted"/>
<sequence length="126" mass="14035">MPIIVPVEAHSENSAAIAKSVVLSRAMNEPITVVMRRPLGEYSQAEIDQEIDQLSGILDPEEVPYKFEARLEEVDVVDILLGMSKRDKDVIVVAIATKPQHGRLHLGKQIQQLLLEAPCDVMIVRQ</sequence>
<dbReference type="InterPro" id="IPR014729">
    <property type="entry name" value="Rossmann-like_a/b/a_fold"/>
</dbReference>
<name>A0ABY8FW19_9ACTO</name>
<dbReference type="Gene3D" id="3.40.50.620">
    <property type="entry name" value="HUPs"/>
    <property type="match status" value="1"/>
</dbReference>
<keyword evidence="2" id="KW-1185">Reference proteome</keyword>
<dbReference type="RefSeq" id="WP_278012142.1">
    <property type="nucleotide sequence ID" value="NZ_CP121208.1"/>
</dbReference>
<dbReference type="Proteomes" id="UP001215216">
    <property type="component" value="Chromosome"/>
</dbReference>
<evidence type="ECO:0000313" key="1">
    <source>
        <dbReference type="EMBL" id="WFM82716.1"/>
    </source>
</evidence>
<dbReference type="SUPFAM" id="SSF52402">
    <property type="entry name" value="Adenine nucleotide alpha hydrolases-like"/>
    <property type="match status" value="1"/>
</dbReference>